<gene>
    <name evidence="1" type="ORF">EJ05DRAFT_537431</name>
</gene>
<name>A0A6A6WD91_9PEZI</name>
<evidence type="ECO:0000313" key="2">
    <source>
        <dbReference type="Proteomes" id="UP000799437"/>
    </source>
</evidence>
<proteinExistence type="predicted"/>
<reference evidence="1" key="1">
    <citation type="journal article" date="2020" name="Stud. Mycol.">
        <title>101 Dothideomycetes genomes: a test case for predicting lifestyles and emergence of pathogens.</title>
        <authorList>
            <person name="Haridas S."/>
            <person name="Albert R."/>
            <person name="Binder M."/>
            <person name="Bloem J."/>
            <person name="Labutti K."/>
            <person name="Salamov A."/>
            <person name="Andreopoulos B."/>
            <person name="Baker S."/>
            <person name="Barry K."/>
            <person name="Bills G."/>
            <person name="Bluhm B."/>
            <person name="Cannon C."/>
            <person name="Castanera R."/>
            <person name="Culley D."/>
            <person name="Daum C."/>
            <person name="Ezra D."/>
            <person name="Gonzalez J."/>
            <person name="Henrissat B."/>
            <person name="Kuo A."/>
            <person name="Liang C."/>
            <person name="Lipzen A."/>
            <person name="Lutzoni F."/>
            <person name="Magnuson J."/>
            <person name="Mondo S."/>
            <person name="Nolan M."/>
            <person name="Ohm R."/>
            <person name="Pangilinan J."/>
            <person name="Park H.-J."/>
            <person name="Ramirez L."/>
            <person name="Alfaro M."/>
            <person name="Sun H."/>
            <person name="Tritt A."/>
            <person name="Yoshinaga Y."/>
            <person name="Zwiers L.-H."/>
            <person name="Turgeon B."/>
            <person name="Goodwin S."/>
            <person name="Spatafora J."/>
            <person name="Crous P."/>
            <person name="Grigoriev I."/>
        </authorList>
    </citation>
    <scope>NUCLEOTIDE SEQUENCE</scope>
    <source>
        <strain evidence="1">CBS 121739</strain>
    </source>
</reference>
<dbReference type="AlphaFoldDB" id="A0A6A6WD91"/>
<dbReference type="GeneID" id="54490439"/>
<organism evidence="1 2">
    <name type="scientific">Pseudovirgaria hyperparasitica</name>
    <dbReference type="NCBI Taxonomy" id="470096"/>
    <lineage>
        <taxon>Eukaryota</taxon>
        <taxon>Fungi</taxon>
        <taxon>Dikarya</taxon>
        <taxon>Ascomycota</taxon>
        <taxon>Pezizomycotina</taxon>
        <taxon>Dothideomycetes</taxon>
        <taxon>Dothideomycetes incertae sedis</taxon>
        <taxon>Acrospermales</taxon>
        <taxon>Acrospermaceae</taxon>
        <taxon>Pseudovirgaria</taxon>
    </lineage>
</organism>
<feature type="non-terminal residue" evidence="1">
    <location>
        <position position="96"/>
    </location>
</feature>
<dbReference type="Proteomes" id="UP000799437">
    <property type="component" value="Unassembled WGS sequence"/>
</dbReference>
<dbReference type="EMBL" id="ML996570">
    <property type="protein sequence ID" value="KAF2759071.1"/>
    <property type="molecule type" value="Genomic_DNA"/>
</dbReference>
<keyword evidence="2" id="KW-1185">Reference proteome</keyword>
<dbReference type="RefSeq" id="XP_033601522.1">
    <property type="nucleotide sequence ID" value="XM_033749385.1"/>
</dbReference>
<evidence type="ECO:0000313" key="1">
    <source>
        <dbReference type="EMBL" id="KAF2759071.1"/>
    </source>
</evidence>
<protein>
    <submittedName>
        <fullName evidence="1">Uncharacterized protein</fullName>
    </submittedName>
</protein>
<sequence>MPRFSQVAFGLQGLALLLNGVAMIVAPSAVTPSLSNAPHDIVTVLGLSTLTLGVCQTVVSVRHQVVLRELLMWSVPLRGLAAVVLLKQGHEWRGVA</sequence>
<accession>A0A6A6WD91</accession>